<dbReference type="EMBL" id="CP111014">
    <property type="protein sequence ID" value="WAR00811.1"/>
    <property type="molecule type" value="Genomic_DNA"/>
</dbReference>
<evidence type="ECO:0000313" key="10">
    <source>
        <dbReference type="EMBL" id="WAR00811.1"/>
    </source>
</evidence>
<keyword evidence="11" id="KW-1185">Reference proteome</keyword>
<evidence type="ECO:0000256" key="1">
    <source>
        <dbReference type="ARBA" id="ARBA00022553"/>
    </source>
</evidence>
<gene>
    <name evidence="10" type="ORF">MAR_025183</name>
</gene>
<dbReference type="InterPro" id="IPR017907">
    <property type="entry name" value="Znf_RING_CS"/>
</dbReference>
<proteinExistence type="predicted"/>
<keyword evidence="3 5" id="KW-0863">Zinc-finger</keyword>
<evidence type="ECO:0000256" key="6">
    <source>
        <dbReference type="SAM" id="Coils"/>
    </source>
</evidence>
<dbReference type="Proteomes" id="UP001164746">
    <property type="component" value="Chromosome 3"/>
</dbReference>
<organism evidence="10 11">
    <name type="scientific">Mya arenaria</name>
    <name type="common">Soft-shell clam</name>
    <dbReference type="NCBI Taxonomy" id="6604"/>
    <lineage>
        <taxon>Eukaryota</taxon>
        <taxon>Metazoa</taxon>
        <taxon>Spiralia</taxon>
        <taxon>Lophotrochozoa</taxon>
        <taxon>Mollusca</taxon>
        <taxon>Bivalvia</taxon>
        <taxon>Autobranchia</taxon>
        <taxon>Heteroconchia</taxon>
        <taxon>Euheterodonta</taxon>
        <taxon>Imparidentia</taxon>
        <taxon>Neoheterodontei</taxon>
        <taxon>Myida</taxon>
        <taxon>Myoidea</taxon>
        <taxon>Myidae</taxon>
        <taxon>Mya</taxon>
    </lineage>
</organism>
<feature type="compositionally biased region" description="Basic and acidic residues" evidence="7">
    <location>
        <begin position="622"/>
        <end position="636"/>
    </location>
</feature>
<dbReference type="InterPro" id="IPR013083">
    <property type="entry name" value="Znf_RING/FYVE/PHD"/>
</dbReference>
<evidence type="ECO:0000313" key="11">
    <source>
        <dbReference type="Proteomes" id="UP001164746"/>
    </source>
</evidence>
<accession>A0ABY7DWY0</accession>
<name>A0ABY7DWY0_MYAAR</name>
<dbReference type="SUPFAM" id="SSF57845">
    <property type="entry name" value="B-box zinc-binding domain"/>
    <property type="match status" value="1"/>
</dbReference>
<dbReference type="InterPro" id="IPR047153">
    <property type="entry name" value="TRIM45/56/19-like"/>
</dbReference>
<evidence type="ECO:0000256" key="3">
    <source>
        <dbReference type="ARBA" id="ARBA00022771"/>
    </source>
</evidence>
<dbReference type="CDD" id="cd19757">
    <property type="entry name" value="Bbox1"/>
    <property type="match status" value="1"/>
</dbReference>
<protein>
    <submittedName>
        <fullName evidence="10">TRIM3-like protein</fullName>
    </submittedName>
</protein>
<dbReference type="PANTHER" id="PTHR25462:SF296">
    <property type="entry name" value="MEIOTIC P26, ISOFORM F"/>
    <property type="match status" value="1"/>
</dbReference>
<dbReference type="SMART" id="SM00336">
    <property type="entry name" value="BBOX"/>
    <property type="match status" value="2"/>
</dbReference>
<evidence type="ECO:0000256" key="4">
    <source>
        <dbReference type="ARBA" id="ARBA00022833"/>
    </source>
</evidence>
<keyword evidence="2" id="KW-0479">Metal-binding</keyword>
<keyword evidence="6" id="KW-0175">Coiled coil</keyword>
<dbReference type="Gene3D" id="3.30.40.10">
    <property type="entry name" value="Zinc/RING finger domain, C3HC4 (zinc finger)"/>
    <property type="match status" value="1"/>
</dbReference>
<dbReference type="Gene3D" id="3.30.160.60">
    <property type="entry name" value="Classic Zinc Finger"/>
    <property type="match status" value="1"/>
</dbReference>
<evidence type="ECO:0000256" key="7">
    <source>
        <dbReference type="SAM" id="MobiDB-lite"/>
    </source>
</evidence>
<reference evidence="10" key="1">
    <citation type="submission" date="2022-11" db="EMBL/GenBank/DDBJ databases">
        <title>Centuries of genome instability and evolution in soft-shell clam transmissible cancer (bioRxiv).</title>
        <authorList>
            <person name="Hart S.F.M."/>
            <person name="Yonemitsu M.A."/>
            <person name="Giersch R.M."/>
            <person name="Beal B.F."/>
            <person name="Arriagada G."/>
            <person name="Davis B.W."/>
            <person name="Ostrander E.A."/>
            <person name="Goff S.P."/>
            <person name="Metzger M.J."/>
        </authorList>
    </citation>
    <scope>NUCLEOTIDE SEQUENCE</scope>
    <source>
        <strain evidence="10">MELC-2E11</strain>
        <tissue evidence="10">Siphon/mantle</tissue>
    </source>
</reference>
<sequence length="817" mass="92881">MGERSASRQKELAVLGLTAHAVDETFIKCPMCLERYTRPKLLKCLHTLCEHCITVHIQHAARNKQVSHREFPCPKCHTMTNVVKPELPLDKWADTLPANTMMEALLESISLQVDDKLCGTCEEGGDNTLASYWCRDCAEPLCDNCLKYHRLMKISRRHKIEEMDIIKRHPKRILSVPQPCPDHVGKDIELFCADHNTLCCVMCVATEHRRCEKVASIEKLAKQLEEGAVTEELVDKLNSYLDHLKTMKADREGNVDALNNKKNEILEQIANYKENVTLLLEKLETTLTEQFETIHLKETSKLKKEVDWCEAMTSAVENAKTVLTVTNRHCSNAQVFITVQQCIERSIRYEDQLAKEQSEKFELIDFSFEIDSAFEMFLQSLITVETFGNIRTHRRRAWIPSAPGLKLLRDRSAEKEVEFNCKTPSDTRNCCLSSVLFLSDRRLLVADQNNQKIKLFMDDGSLVYEQTFTTWPRDFTEIGDNKIAVTLPKERKVEIFYLGDKLKNLETIRMMDECWGITYAKNNLIVGGIGPEKGNLKLLTVDGVEIDTIEDDPTGRRLFIKTNYVTTNVSGKEVYVTDRTKDTVVALVLRKRFDKPAILEDQGPKRNLNARPKIRSSTVLGHGKDQPSDNRARSELSKTLPIFEDHNKGQTKLRDSVSSPINMMDNAFDERLEDSYELQSKGTPQRDKRNTSSQGSLKTLDLDGTARASPIERVDSRSTISDRDQDDKVDFDVLYSYSNDILKSAGGIAVDHQGNIYVTGYRSSNVHQISPGGALIKIILQGLNQPLAICTEPFGERFAVTETTATRQNYVQIYRLV</sequence>
<dbReference type="SMART" id="SM00184">
    <property type="entry name" value="RING"/>
    <property type="match status" value="1"/>
</dbReference>
<dbReference type="PROSITE" id="PS50119">
    <property type="entry name" value="ZF_BBOX"/>
    <property type="match status" value="1"/>
</dbReference>
<feature type="coiled-coil region" evidence="6">
    <location>
        <begin position="255"/>
        <end position="282"/>
    </location>
</feature>
<dbReference type="SUPFAM" id="SSF101898">
    <property type="entry name" value="NHL repeat"/>
    <property type="match status" value="1"/>
</dbReference>
<dbReference type="InterPro" id="IPR027370">
    <property type="entry name" value="Znf-RING_euk"/>
</dbReference>
<feature type="region of interest" description="Disordered" evidence="7">
    <location>
        <begin position="677"/>
        <end position="723"/>
    </location>
</feature>
<evidence type="ECO:0000256" key="2">
    <source>
        <dbReference type="ARBA" id="ARBA00022723"/>
    </source>
</evidence>
<dbReference type="PROSITE" id="PS00518">
    <property type="entry name" value="ZF_RING_1"/>
    <property type="match status" value="1"/>
</dbReference>
<feature type="compositionally biased region" description="Basic and acidic residues" evidence="7">
    <location>
        <begin position="710"/>
        <end position="723"/>
    </location>
</feature>
<evidence type="ECO:0000259" key="8">
    <source>
        <dbReference type="PROSITE" id="PS50089"/>
    </source>
</evidence>
<dbReference type="InterPro" id="IPR000315">
    <property type="entry name" value="Znf_B-box"/>
</dbReference>
<keyword evidence="4" id="KW-0862">Zinc</keyword>
<feature type="region of interest" description="Disordered" evidence="7">
    <location>
        <begin position="602"/>
        <end position="660"/>
    </location>
</feature>
<dbReference type="InterPro" id="IPR001841">
    <property type="entry name" value="Znf_RING"/>
</dbReference>
<keyword evidence="1" id="KW-0597">Phosphoprotein</keyword>
<dbReference type="Gene3D" id="2.120.10.30">
    <property type="entry name" value="TolB, C-terminal domain"/>
    <property type="match status" value="2"/>
</dbReference>
<feature type="compositionally biased region" description="Basic and acidic residues" evidence="7">
    <location>
        <begin position="643"/>
        <end position="655"/>
    </location>
</feature>
<dbReference type="CDD" id="cd19776">
    <property type="entry name" value="Bbox2_TRIM25_C-IV"/>
    <property type="match status" value="1"/>
</dbReference>
<evidence type="ECO:0000259" key="9">
    <source>
        <dbReference type="PROSITE" id="PS50119"/>
    </source>
</evidence>
<dbReference type="PANTHER" id="PTHR25462">
    <property type="entry name" value="BONUS, ISOFORM C-RELATED"/>
    <property type="match status" value="1"/>
</dbReference>
<dbReference type="PROSITE" id="PS50089">
    <property type="entry name" value="ZF_RING_2"/>
    <property type="match status" value="1"/>
</dbReference>
<dbReference type="SUPFAM" id="SSF57850">
    <property type="entry name" value="RING/U-box"/>
    <property type="match status" value="1"/>
</dbReference>
<feature type="domain" description="B box-type" evidence="9">
    <location>
        <begin position="113"/>
        <end position="163"/>
    </location>
</feature>
<feature type="domain" description="RING-type" evidence="8">
    <location>
        <begin position="29"/>
        <end position="77"/>
    </location>
</feature>
<dbReference type="InterPro" id="IPR011042">
    <property type="entry name" value="6-blade_b-propeller_TolB-like"/>
</dbReference>
<dbReference type="Pfam" id="PF13445">
    <property type="entry name" value="zf-RING_UBOX"/>
    <property type="match status" value="1"/>
</dbReference>
<evidence type="ECO:0000256" key="5">
    <source>
        <dbReference type="PROSITE-ProRule" id="PRU00024"/>
    </source>
</evidence>